<dbReference type="SMART" id="SM00342">
    <property type="entry name" value="HTH_ARAC"/>
    <property type="match status" value="1"/>
</dbReference>
<keyword evidence="7" id="KW-1185">Reference proteome</keyword>
<dbReference type="STRING" id="310781.SAMN05216259_117100"/>
<dbReference type="CDD" id="cd03137">
    <property type="entry name" value="GATase1_AraC_1"/>
    <property type="match status" value="1"/>
</dbReference>
<name>A0A1H0Q1U1_9ACTN</name>
<evidence type="ECO:0000256" key="4">
    <source>
        <dbReference type="SAM" id="MobiDB-lite"/>
    </source>
</evidence>
<dbReference type="InterPro" id="IPR018060">
    <property type="entry name" value="HTH_AraC"/>
</dbReference>
<dbReference type="InterPro" id="IPR009057">
    <property type="entry name" value="Homeodomain-like_sf"/>
</dbReference>
<evidence type="ECO:0000313" key="7">
    <source>
        <dbReference type="Proteomes" id="UP000199341"/>
    </source>
</evidence>
<dbReference type="InterPro" id="IPR029062">
    <property type="entry name" value="Class_I_gatase-like"/>
</dbReference>
<keyword evidence="1" id="KW-0805">Transcription regulation</keyword>
<dbReference type="Pfam" id="PF01965">
    <property type="entry name" value="DJ-1_PfpI"/>
    <property type="match status" value="1"/>
</dbReference>
<dbReference type="EMBL" id="FNIE01000017">
    <property type="protein sequence ID" value="SDP11333.1"/>
    <property type="molecule type" value="Genomic_DNA"/>
</dbReference>
<dbReference type="SUPFAM" id="SSF52317">
    <property type="entry name" value="Class I glutamine amidotransferase-like"/>
    <property type="match status" value="1"/>
</dbReference>
<dbReference type="AlphaFoldDB" id="A0A1H0Q1U1"/>
<dbReference type="SUPFAM" id="SSF46689">
    <property type="entry name" value="Homeodomain-like"/>
    <property type="match status" value="2"/>
</dbReference>
<dbReference type="PROSITE" id="PS00041">
    <property type="entry name" value="HTH_ARAC_FAMILY_1"/>
    <property type="match status" value="1"/>
</dbReference>
<feature type="domain" description="HTH araC/xylS-type" evidence="5">
    <location>
        <begin position="218"/>
        <end position="317"/>
    </location>
</feature>
<accession>A0A1H0Q1U1</accession>
<organism evidence="6 7">
    <name type="scientific">Actinacidiphila guanduensis</name>
    <dbReference type="NCBI Taxonomy" id="310781"/>
    <lineage>
        <taxon>Bacteria</taxon>
        <taxon>Bacillati</taxon>
        <taxon>Actinomycetota</taxon>
        <taxon>Actinomycetes</taxon>
        <taxon>Kitasatosporales</taxon>
        <taxon>Streptomycetaceae</taxon>
        <taxon>Actinacidiphila</taxon>
    </lineage>
</organism>
<evidence type="ECO:0000313" key="6">
    <source>
        <dbReference type="EMBL" id="SDP11333.1"/>
    </source>
</evidence>
<sequence>MGQRDRQTVAVLMFDGAPLFETSVPMSVFGSDRTDSGVPLFTVLAVAGDPGPLTTSSGIQLHAPHGLEALKAAATIIVPAWRRPEEQPPEPVLDALRAAHKDGATIVGLCRGAFVLAAAGLLDGRRAATHWRWAPVLAAAHPDIRVDPTVLFVDDGDVLTSAGTAAGIDACLHLVRREFGARIANTIARHMVVPPQRSGGQAQYIERPVPESSGDPLEAVMAHAVEHLHDPGLDIDTLATRACMSRRTFDRRFRELTGDSPLQWLLVQRINQAQQLLETTDASIDVIARNVGFTNAVALRPHFRRVVGIAPQTYRTAFQAHSPAGAGHHTRDPDKTAATS</sequence>
<evidence type="ECO:0000256" key="3">
    <source>
        <dbReference type="ARBA" id="ARBA00023163"/>
    </source>
</evidence>
<dbReference type="PANTHER" id="PTHR43130">
    <property type="entry name" value="ARAC-FAMILY TRANSCRIPTIONAL REGULATOR"/>
    <property type="match status" value="1"/>
</dbReference>
<dbReference type="Gene3D" id="1.10.10.60">
    <property type="entry name" value="Homeodomain-like"/>
    <property type="match status" value="1"/>
</dbReference>
<dbReference type="GO" id="GO:0043565">
    <property type="term" value="F:sequence-specific DNA binding"/>
    <property type="evidence" value="ECO:0007669"/>
    <property type="project" value="InterPro"/>
</dbReference>
<dbReference type="OrthoDB" id="3992151at2"/>
<keyword evidence="2" id="KW-0238">DNA-binding</keyword>
<proteinExistence type="predicted"/>
<evidence type="ECO:0000259" key="5">
    <source>
        <dbReference type="PROSITE" id="PS01124"/>
    </source>
</evidence>
<evidence type="ECO:0000256" key="2">
    <source>
        <dbReference type="ARBA" id="ARBA00023125"/>
    </source>
</evidence>
<dbReference type="InterPro" id="IPR052158">
    <property type="entry name" value="INH-QAR"/>
</dbReference>
<dbReference type="Gene3D" id="3.40.50.880">
    <property type="match status" value="1"/>
</dbReference>
<feature type="compositionally biased region" description="Basic and acidic residues" evidence="4">
    <location>
        <begin position="329"/>
        <end position="340"/>
    </location>
</feature>
<keyword evidence="3" id="KW-0804">Transcription</keyword>
<reference evidence="6 7" key="1">
    <citation type="submission" date="2016-10" db="EMBL/GenBank/DDBJ databases">
        <authorList>
            <person name="de Groot N.N."/>
        </authorList>
    </citation>
    <scope>NUCLEOTIDE SEQUENCE [LARGE SCALE GENOMIC DNA]</scope>
    <source>
        <strain evidence="6 7">CGMCC 4.2022</strain>
    </source>
</reference>
<gene>
    <name evidence="6" type="ORF">SAMN05216259_117100</name>
</gene>
<dbReference type="Pfam" id="PF12833">
    <property type="entry name" value="HTH_18"/>
    <property type="match status" value="1"/>
</dbReference>
<dbReference type="Proteomes" id="UP000199341">
    <property type="component" value="Unassembled WGS sequence"/>
</dbReference>
<dbReference type="InterPro" id="IPR018062">
    <property type="entry name" value="HTH_AraC-typ_CS"/>
</dbReference>
<dbReference type="GO" id="GO:0003700">
    <property type="term" value="F:DNA-binding transcription factor activity"/>
    <property type="evidence" value="ECO:0007669"/>
    <property type="project" value="InterPro"/>
</dbReference>
<protein>
    <submittedName>
        <fullName evidence="6">Transcriptional regulator, AraC family with amidase-like domain</fullName>
    </submittedName>
</protein>
<dbReference type="RefSeq" id="WP_093787706.1">
    <property type="nucleotide sequence ID" value="NZ_FNIE01000017.1"/>
</dbReference>
<evidence type="ECO:0000256" key="1">
    <source>
        <dbReference type="ARBA" id="ARBA00023015"/>
    </source>
</evidence>
<feature type="region of interest" description="Disordered" evidence="4">
    <location>
        <begin position="320"/>
        <end position="340"/>
    </location>
</feature>
<dbReference type="InterPro" id="IPR002818">
    <property type="entry name" value="DJ-1/PfpI"/>
</dbReference>
<dbReference type="PANTHER" id="PTHR43130:SF3">
    <property type="entry name" value="HTH-TYPE TRANSCRIPTIONAL REGULATOR RV1931C"/>
    <property type="match status" value="1"/>
</dbReference>
<dbReference type="PROSITE" id="PS01124">
    <property type="entry name" value="HTH_ARAC_FAMILY_2"/>
    <property type="match status" value="1"/>
</dbReference>